<evidence type="ECO:0000313" key="12">
    <source>
        <dbReference type="EMBL" id="SPO26797.1"/>
    </source>
</evidence>
<feature type="region of interest" description="Disordered" evidence="11">
    <location>
        <begin position="718"/>
        <end position="754"/>
    </location>
</feature>
<feature type="region of interest" description="Disordered" evidence="11">
    <location>
        <begin position="666"/>
        <end position="701"/>
    </location>
</feature>
<feature type="region of interest" description="Disordered" evidence="11">
    <location>
        <begin position="961"/>
        <end position="987"/>
    </location>
</feature>
<feature type="transmembrane region" description="Helical" evidence="10">
    <location>
        <begin position="436"/>
        <end position="458"/>
    </location>
</feature>
<feature type="compositionally biased region" description="Polar residues" evidence="11">
    <location>
        <begin position="961"/>
        <end position="981"/>
    </location>
</feature>
<evidence type="ECO:0000256" key="9">
    <source>
        <dbReference type="ARBA" id="ARBA00023180"/>
    </source>
</evidence>
<sequence length="987" mass="108174">MPAQSSIDPPPSYLQQPHQIAPSPPYAQNNFPRMPSPARSTLQPWLGLRARLFLSPISIPLISLLFVAFRLLTSSQDVNDSIASTKVRLLSACDAVEGTASLAASFPHFLASSTNVQLAESVNATVHGAARVFELSITAIEKILTYIVDSYRSLFLCFMELLVRGSLAVVIEAVQLISQAITAAGQGIRAAIQDSISGVNAILSTAVSGINDVVGVFGQHINAPRISVPSLTALENITLPHEIQDGLVKLNATLPTLQELKQKMDALIETPFEEMKREVNATLSNFQFNHSVLPVPEMQNVSFCDRIDTSPIDDLGEALKGVAKWGLVLLALVSIVVMLIGVAWEWCKWQREVKAVERTTAVWLAQHPNAHSIVETKEDEETSDILRTENLMSLLSISRHPLISSLTLTLCDRVGIRTRRAQDRLSWLLAFLTHPASLACLFTGLLGLFSVLLQAFLLHRMTSHYTTSINTSLSHLTSDVVNLVNDHTRNASYAFSSSANSVILQVESELNSHVFTWVNTTTFTMNSTLNQFLDGITDALATTFGGTPFNAPLQTFVQCIIGQKVRGIEKALTWIHDNAYVNFSMVPPDVLMLKGEQQEAVLRPVREAMLGSGGDDDGGMVGHVVQRYLRHLQQEKIMFGVLVGVYVLILLIGLAVVGYATVADRRIQPGDDGGKREKEDSEQVEEKLRSSLQAPPNTGWWPHFRKPNISAFGRVSPFTTSKPLTPPTVTKDLAPAPRRTSIAHSSRSNRTHVTKESISYPFRIHQQTVPPTASSPRVRQPTPLRYATHADRNTVLSVRQDHHGPAQEGQLRSSWLSFLATLSTDEGSRLRQGMLVEESAEDRFQRLFGCSPAPSPTASRFPSHLHLSTPPEAGSSKGSRDEGEDDEAKTGGTKFRETLDLRPMQDWIGSKSPLPPSVDRSGDAGKEACGASEVPLTRSSNQQEVALSKHANDTSYAFATAPGSQARLQQQQQPRANSDRSISFYAW</sequence>
<feature type="transmembrane region" description="Helical" evidence="10">
    <location>
        <begin position="325"/>
        <end position="344"/>
    </location>
</feature>
<comment type="similarity">
    <text evidence="3 10">Belongs to the PRM1 family.</text>
</comment>
<feature type="transmembrane region" description="Helical" evidence="10">
    <location>
        <begin position="637"/>
        <end position="660"/>
    </location>
</feature>
<gene>
    <name evidence="12" type="ORF">UTRI_04109_B</name>
</gene>
<feature type="compositionally biased region" description="Basic and acidic residues" evidence="11">
    <location>
        <begin position="666"/>
        <end position="689"/>
    </location>
</feature>
<name>A0A5C3EAY2_9BASI</name>
<dbReference type="GO" id="GO:0032220">
    <property type="term" value="P:plasma membrane fusion involved in cytogamy"/>
    <property type="evidence" value="ECO:0007669"/>
    <property type="project" value="TreeGrafter"/>
</dbReference>
<keyword evidence="7 10" id="KW-1133">Transmembrane helix</keyword>
<evidence type="ECO:0000256" key="10">
    <source>
        <dbReference type="RuleBase" id="RU366035"/>
    </source>
</evidence>
<keyword evidence="4 10" id="KW-1003">Cell membrane</keyword>
<proteinExistence type="inferred from homology"/>
<dbReference type="EMBL" id="OOIN01000015">
    <property type="protein sequence ID" value="SPO26797.1"/>
    <property type="molecule type" value="Genomic_DNA"/>
</dbReference>
<dbReference type="GO" id="GO:0005886">
    <property type="term" value="C:plasma membrane"/>
    <property type="evidence" value="ECO:0007669"/>
    <property type="project" value="UniProtKB-SubCell"/>
</dbReference>
<evidence type="ECO:0000256" key="5">
    <source>
        <dbReference type="ARBA" id="ARBA00022692"/>
    </source>
</evidence>
<evidence type="ECO:0000256" key="4">
    <source>
        <dbReference type="ARBA" id="ARBA00022475"/>
    </source>
</evidence>
<dbReference type="PANTHER" id="PTHR31030">
    <property type="entry name" value="PLASMA MEMBRANE FUSION PROTEIN PRM1"/>
    <property type="match status" value="1"/>
</dbReference>
<protein>
    <recommendedName>
        <fullName evidence="10">Plasma membrane fusion protein PRM1</fullName>
    </recommendedName>
</protein>
<dbReference type="AlphaFoldDB" id="A0A5C3EAY2"/>
<keyword evidence="13" id="KW-1185">Reference proteome</keyword>
<evidence type="ECO:0000256" key="2">
    <source>
        <dbReference type="ARBA" id="ARBA00004651"/>
    </source>
</evidence>
<evidence type="ECO:0000256" key="8">
    <source>
        <dbReference type="ARBA" id="ARBA00023136"/>
    </source>
</evidence>
<keyword evidence="9" id="KW-0325">Glycoprotein</keyword>
<evidence type="ECO:0000256" key="3">
    <source>
        <dbReference type="ARBA" id="ARBA00010780"/>
    </source>
</evidence>
<accession>A0A5C3EAY2</accession>
<keyword evidence="6 10" id="KW-0184">Conjugation</keyword>
<keyword evidence="5 10" id="KW-0812">Transmembrane</keyword>
<feature type="region of interest" description="Disordered" evidence="11">
    <location>
        <begin position="847"/>
        <end position="947"/>
    </location>
</feature>
<dbReference type="PANTHER" id="PTHR31030:SF1">
    <property type="entry name" value="PLASMA MEMBRANE FUSION PROTEIN PRM1"/>
    <property type="match status" value="1"/>
</dbReference>
<evidence type="ECO:0000313" key="13">
    <source>
        <dbReference type="Proteomes" id="UP000324022"/>
    </source>
</evidence>
<dbReference type="InterPro" id="IPR026777">
    <property type="entry name" value="PRM1"/>
</dbReference>
<comment type="subcellular location">
    <subcellularLocation>
        <location evidence="2 10">Cell membrane</location>
        <topology evidence="2 10">Multi-pass membrane protein</topology>
    </subcellularLocation>
</comment>
<reference evidence="12 13" key="1">
    <citation type="submission" date="2018-03" db="EMBL/GenBank/DDBJ databases">
        <authorList>
            <person name="Guldener U."/>
        </authorList>
    </citation>
    <scope>NUCLEOTIDE SEQUENCE [LARGE SCALE GENOMIC DNA]</scope>
    <source>
        <strain evidence="12 13">NBRC100155</strain>
    </source>
</reference>
<keyword evidence="8 10" id="KW-0472">Membrane</keyword>
<evidence type="ECO:0000256" key="6">
    <source>
        <dbReference type="ARBA" id="ARBA00022971"/>
    </source>
</evidence>
<evidence type="ECO:0000256" key="7">
    <source>
        <dbReference type="ARBA" id="ARBA00022989"/>
    </source>
</evidence>
<dbReference type="GO" id="GO:0043332">
    <property type="term" value="C:mating projection tip"/>
    <property type="evidence" value="ECO:0007669"/>
    <property type="project" value="UniProtKB-UniRule"/>
</dbReference>
<comment type="function">
    <text evidence="1 10">Involved in cell fusion during mating by stabilizing the plasma membrane fusion event.</text>
</comment>
<dbReference type="Proteomes" id="UP000324022">
    <property type="component" value="Unassembled WGS sequence"/>
</dbReference>
<evidence type="ECO:0000256" key="1">
    <source>
        <dbReference type="ARBA" id="ARBA00002512"/>
    </source>
</evidence>
<comment type="caution">
    <text evidence="10">Lacks conserved residue(s) required for the propagation of feature annotation.</text>
</comment>
<organism evidence="12 13">
    <name type="scientific">Ustilago trichophora</name>
    <dbReference type="NCBI Taxonomy" id="86804"/>
    <lineage>
        <taxon>Eukaryota</taxon>
        <taxon>Fungi</taxon>
        <taxon>Dikarya</taxon>
        <taxon>Basidiomycota</taxon>
        <taxon>Ustilaginomycotina</taxon>
        <taxon>Ustilaginomycetes</taxon>
        <taxon>Ustilaginales</taxon>
        <taxon>Ustilaginaceae</taxon>
        <taxon>Ustilago</taxon>
    </lineage>
</organism>
<dbReference type="OrthoDB" id="10248838at2759"/>
<evidence type="ECO:0000256" key="11">
    <source>
        <dbReference type="SAM" id="MobiDB-lite"/>
    </source>
</evidence>